<dbReference type="Proteomes" id="UP000257131">
    <property type="component" value="Unassembled WGS sequence"/>
</dbReference>
<accession>A0A3D9BW42</accession>
<gene>
    <name evidence="1" type="ORF">DRV84_05920</name>
</gene>
<evidence type="ECO:0000313" key="2">
    <source>
        <dbReference type="Proteomes" id="UP000257131"/>
    </source>
</evidence>
<name>A0A3D9BW42_9RHOB</name>
<comment type="caution">
    <text evidence="1">The sequence shown here is derived from an EMBL/GenBank/DDBJ whole genome shotgun (WGS) entry which is preliminary data.</text>
</comment>
<reference evidence="1 2" key="1">
    <citation type="journal article" date="2017" name="Int. J. Syst. Evol. Microbiol.">
        <title>Rhodosalinus sediminis gen. nov., sp. nov., isolated from marine saltern.</title>
        <authorList>
            <person name="Guo L.Y."/>
            <person name="Ling S.K."/>
            <person name="Li C.M."/>
            <person name="Chen G.J."/>
            <person name="Du Z.J."/>
        </authorList>
    </citation>
    <scope>NUCLEOTIDE SEQUENCE [LARGE SCALE GENOMIC DNA]</scope>
    <source>
        <strain evidence="1 2">WDN1C137</strain>
    </source>
</reference>
<proteinExistence type="predicted"/>
<dbReference type="InterPro" id="IPR027417">
    <property type="entry name" value="P-loop_NTPase"/>
</dbReference>
<keyword evidence="2" id="KW-1185">Reference proteome</keyword>
<evidence type="ECO:0008006" key="3">
    <source>
        <dbReference type="Google" id="ProtNLM"/>
    </source>
</evidence>
<evidence type="ECO:0000313" key="1">
    <source>
        <dbReference type="EMBL" id="REC57708.1"/>
    </source>
</evidence>
<sequence length="295" mass="33716">MPWPIRKLRNYDFSATFVTKIMASRLLASKSDFHMEWFDKRILLVRDVKDLMVSELLFRPMIDPLSFGEQALAEFVKMIEAKERDPGSISVLQLHKQADGLGISSLNWDIYRAILKRLVALRFKYDFCVIHFEDYAAGDYSGLRQVLGRKVGPTDLSTSWVSHIQRKGKHGEWRNWFTKEDIEFAEAYFKEYNEAFGYEPVGAQELNDSGIDPEFGSQYVVRKSQTRREQAKLLGTPGEDYTSEEDIALLVSRARDGSAKHIRKLVEKHAEGAVPDSVISPAGIMDLKQFGEILA</sequence>
<organism evidence="1 2">
    <name type="scientific">Rhodosalinus sediminis</name>
    <dbReference type="NCBI Taxonomy" id="1940533"/>
    <lineage>
        <taxon>Bacteria</taxon>
        <taxon>Pseudomonadati</taxon>
        <taxon>Pseudomonadota</taxon>
        <taxon>Alphaproteobacteria</taxon>
        <taxon>Rhodobacterales</taxon>
        <taxon>Paracoccaceae</taxon>
        <taxon>Rhodosalinus</taxon>
    </lineage>
</organism>
<dbReference type="SUPFAM" id="SSF52540">
    <property type="entry name" value="P-loop containing nucleoside triphosphate hydrolases"/>
    <property type="match status" value="1"/>
</dbReference>
<protein>
    <recommendedName>
        <fullName evidence="3">Sulfotransferase domain-containing protein</fullName>
    </recommendedName>
</protein>
<dbReference type="EMBL" id="QOHR01000005">
    <property type="protein sequence ID" value="REC57708.1"/>
    <property type="molecule type" value="Genomic_DNA"/>
</dbReference>
<dbReference type="Gene3D" id="3.40.50.300">
    <property type="entry name" value="P-loop containing nucleotide triphosphate hydrolases"/>
    <property type="match status" value="1"/>
</dbReference>
<dbReference type="AlphaFoldDB" id="A0A3D9BW42"/>